<gene>
    <name evidence="2" type="ORF">Q8P09_03205</name>
</gene>
<keyword evidence="1" id="KW-0175">Coiled coil</keyword>
<evidence type="ECO:0000313" key="2">
    <source>
        <dbReference type="EMBL" id="MDP4544085.1"/>
    </source>
</evidence>
<protein>
    <recommendedName>
        <fullName evidence="4">EF-hand domain-containing protein</fullName>
    </recommendedName>
</protein>
<evidence type="ECO:0000256" key="1">
    <source>
        <dbReference type="SAM" id="Coils"/>
    </source>
</evidence>
<dbReference type="RefSeq" id="WP_305935490.1">
    <property type="nucleotide sequence ID" value="NZ_JAVAJI010000003.1"/>
</dbReference>
<organism evidence="2 3">
    <name type="scientific">Psychrobacter faecalis</name>
    <dbReference type="NCBI Taxonomy" id="180588"/>
    <lineage>
        <taxon>Bacteria</taxon>
        <taxon>Pseudomonadati</taxon>
        <taxon>Pseudomonadota</taxon>
        <taxon>Gammaproteobacteria</taxon>
        <taxon>Moraxellales</taxon>
        <taxon>Moraxellaceae</taxon>
        <taxon>Psychrobacter</taxon>
    </lineage>
</organism>
<evidence type="ECO:0008006" key="4">
    <source>
        <dbReference type="Google" id="ProtNLM"/>
    </source>
</evidence>
<feature type="coiled-coil region" evidence="1">
    <location>
        <begin position="290"/>
        <end position="331"/>
    </location>
</feature>
<accession>A0ABT9HE87</accession>
<evidence type="ECO:0000313" key="3">
    <source>
        <dbReference type="Proteomes" id="UP001228171"/>
    </source>
</evidence>
<proteinExistence type="predicted"/>
<comment type="caution">
    <text evidence="2">The sequence shown here is derived from an EMBL/GenBank/DDBJ whole genome shotgun (WGS) entry which is preliminary data.</text>
</comment>
<name>A0ABT9HE87_9GAMM</name>
<dbReference type="EMBL" id="JAVAJI010000003">
    <property type="protein sequence ID" value="MDP4544085.1"/>
    <property type="molecule type" value="Genomic_DNA"/>
</dbReference>
<keyword evidence="3" id="KW-1185">Reference proteome</keyword>
<sequence>MGLLAKAIQQDKKNFIKLSKAITIVANITNDSEEDVVRFFHCTSTPVYEKWLEGIELFRDNGYGGYYPGGEFLIAIDYYCGDIKNYYNLREDKFFRSAYVDKTKFFSKDLIDILGVSFDIESFDLSEAKPSFENKEIEDITNKKMEDRRRKYIAVNDFVNSLSKGSDFKKGGSFGAGNPLRVAIEGILESIPLNDIGLYKLEGTVYSLVSQADKYKNPTEILRAFYGVLDNDQTGTVTSDRELFKGFYFKYSDVGYLIGSDSKAIEIEDTEIRTNEDVSTNQLKYDDEVSDQTIEKLKKMTADYEDLRLKYEELERQNKGLFDKIEQHKQDNSEELRQHWEAESIKHKSKIEELETVIKGFSDIETLSQDGDWQLYNWKSMDENQYPPELHLVIEVWKRYYKASDTEDITRFNTRKFDRITGELNLKDGKLRSRIRSILTPLNSKKTSTDLIATLRDVDILYNDKMID</sequence>
<reference evidence="2 3" key="1">
    <citation type="submission" date="2023-08" db="EMBL/GenBank/DDBJ databases">
        <authorList>
            <person name="Kumar R."/>
        </authorList>
    </citation>
    <scope>NUCLEOTIDE SEQUENCE [LARGE SCALE GENOMIC DNA]</scope>
    <source>
        <strain evidence="2 3">LUR13</strain>
    </source>
</reference>
<dbReference type="Proteomes" id="UP001228171">
    <property type="component" value="Unassembled WGS sequence"/>
</dbReference>